<keyword evidence="1" id="KW-0732">Signal</keyword>
<keyword evidence="2" id="KW-0378">Hydrolase</keyword>
<dbReference type="Proteomes" id="UP000792865">
    <property type="component" value="Chromosome"/>
</dbReference>
<organism evidence="2 3">
    <name type="scientific">Candidatus Williamhamiltonella defendens</name>
    <dbReference type="NCBI Taxonomy" id="138072"/>
    <lineage>
        <taxon>Bacteria</taxon>
        <taxon>Pseudomonadati</taxon>
        <taxon>Pseudomonadota</taxon>
        <taxon>Gammaproteobacteria</taxon>
        <taxon>Enterobacterales</taxon>
        <taxon>Enterobacteriaceae</taxon>
        <taxon>aphid secondary symbionts</taxon>
        <taxon>Candidatus Williamhamiltonella</taxon>
    </lineage>
</organism>
<evidence type="ECO:0000313" key="2">
    <source>
        <dbReference type="EMBL" id="ASV34114.1"/>
    </source>
</evidence>
<feature type="chain" id="PRO_5042223025" evidence="1">
    <location>
        <begin position="29"/>
        <end position="366"/>
    </location>
</feature>
<name>A0AAC9VN25_9ENTR</name>
<dbReference type="GO" id="GO:0016787">
    <property type="term" value="F:hydrolase activity"/>
    <property type="evidence" value="ECO:0007669"/>
    <property type="project" value="UniProtKB-KW"/>
</dbReference>
<gene>
    <name evidence="2" type="ORF">CJJ18_09260</name>
</gene>
<reference evidence="2" key="1">
    <citation type="submission" date="2017-08" db="EMBL/GenBank/DDBJ databases">
        <title>Genome sequence of Candidatus Hamiltonella defensa from Acyrthosiphon pisum strain MI47.</title>
        <authorList>
            <person name="Patel V.A."/>
            <person name="Chevignon G."/>
            <person name="Russell J.A."/>
            <person name="Oliver K.M."/>
        </authorList>
    </citation>
    <scope>NUCLEOTIDE SEQUENCE</scope>
    <source>
        <strain evidence="2">MI47</strain>
    </source>
</reference>
<evidence type="ECO:0000256" key="1">
    <source>
        <dbReference type="SAM" id="SignalP"/>
    </source>
</evidence>
<sequence>MLNIKCIPRKALVLVLGGGMILPNISPAMINDTAGCAGAGISYPYIAGANDNPLFISSDHRPTNNINQVMMMEIIRTINNQTTFQTVRAARHHIIPYQVLRDFYNAVITRGQSNPLELRTFGQILLHLVDNASRLYQNTISLSQLDDARSVALDFMHGVVLGDETRFSEQQVSGLYAIRTLFTWFPANIFIGPDTSYRFDDPGNGFEWNARSIVGAENFNRLEALHNLMVAYINKRNTLDHGWSVIMLARMVSMVSLFKALDNVVTISNAQNWFEPPDWYGDERVGIGFNGRVEYVDVQNLNPPENMRKKRENKNNFIVKRLPTIADPYCLMAPKIVKKKLVASLFTDINPDLNTNKEPKHDELRK</sequence>
<feature type="signal peptide" evidence="1">
    <location>
        <begin position="1"/>
        <end position="28"/>
    </location>
</feature>
<dbReference type="AlphaFoldDB" id="A0AAC9VN25"/>
<dbReference type="EMBL" id="CP022932">
    <property type="protein sequence ID" value="ASV34114.1"/>
    <property type="molecule type" value="Genomic_DNA"/>
</dbReference>
<proteinExistence type="predicted"/>
<accession>A0AAC9VN25</accession>
<evidence type="ECO:0000313" key="3">
    <source>
        <dbReference type="Proteomes" id="UP000792865"/>
    </source>
</evidence>
<protein>
    <submittedName>
        <fullName evidence="2">Cell wall hydrolase</fullName>
    </submittedName>
</protein>